<sequence length="134" mass="13457">MTMTYTVAVKNARAQALANQIDASSSAGSLTIFTGSAPVGVGAITTQTALVAMQLQKPCSATIANGTLTLANITEQMVQATGQAAWARLKNGDGVAIADMSVGLAGSGADIELPTVSLIQGSYVRITAGQISEA</sequence>
<dbReference type="Proteomes" id="UP000009073">
    <property type="component" value="Chromosome"/>
</dbReference>
<dbReference type="STRING" id="595494.Tola_0756"/>
<evidence type="ECO:0000313" key="1">
    <source>
        <dbReference type="EMBL" id="ACQ92384.1"/>
    </source>
</evidence>
<reference evidence="1 2" key="2">
    <citation type="journal article" date="2011" name="Stand. Genomic Sci.">
        <title>Complete genome sequence of Tolumonas auensis type strain (TA 4).</title>
        <authorList>
            <person name="Chertkov O."/>
            <person name="Copeland A."/>
            <person name="Lucas S."/>
            <person name="Lapidus A."/>
            <person name="Berry K.W."/>
            <person name="Detter J.C."/>
            <person name="Del Rio T.G."/>
            <person name="Hammon N."/>
            <person name="Dalin E."/>
            <person name="Tice H."/>
            <person name="Pitluck S."/>
            <person name="Richardson P."/>
            <person name="Bruce D."/>
            <person name="Goodwin L."/>
            <person name="Han C."/>
            <person name="Tapia R."/>
            <person name="Saunders E."/>
            <person name="Schmutz J."/>
            <person name="Brettin T."/>
            <person name="Larimer F."/>
            <person name="Land M."/>
            <person name="Hauser L."/>
            <person name="Spring S."/>
            <person name="Rohde M."/>
            <person name="Kyrpides N.C."/>
            <person name="Ivanova N."/>
            <person name="Goker M."/>
            <person name="Beller H.R."/>
            <person name="Klenk H.P."/>
            <person name="Woyke T."/>
        </authorList>
    </citation>
    <scope>NUCLEOTIDE SEQUENCE [LARGE SCALE GENOMIC DNA]</scope>
    <source>
        <strain evidence="2">DSM 9187 / TA4</strain>
    </source>
</reference>
<accession>C4LBE9</accession>
<dbReference type="OrthoDB" id="6185822at2"/>
<dbReference type="EMBL" id="CP001616">
    <property type="protein sequence ID" value="ACQ92384.1"/>
    <property type="molecule type" value="Genomic_DNA"/>
</dbReference>
<name>C4LBE9_TOLAT</name>
<dbReference type="AlphaFoldDB" id="C4LBE9"/>
<dbReference type="eggNOG" id="ENOG50338M2">
    <property type="taxonomic scope" value="Bacteria"/>
</dbReference>
<keyword evidence="2" id="KW-1185">Reference proteome</keyword>
<gene>
    <name evidence="1" type="ordered locus">Tola_0756</name>
</gene>
<dbReference type="RefSeq" id="WP_012728983.1">
    <property type="nucleotide sequence ID" value="NC_012691.1"/>
</dbReference>
<organism evidence="1 2">
    <name type="scientific">Tolumonas auensis (strain DSM 9187 / NBRC 110442 / TA 4)</name>
    <dbReference type="NCBI Taxonomy" id="595494"/>
    <lineage>
        <taxon>Bacteria</taxon>
        <taxon>Pseudomonadati</taxon>
        <taxon>Pseudomonadota</taxon>
        <taxon>Gammaproteobacteria</taxon>
        <taxon>Aeromonadales</taxon>
        <taxon>Aeromonadaceae</taxon>
        <taxon>Tolumonas</taxon>
    </lineage>
</organism>
<protein>
    <submittedName>
        <fullName evidence="1">Uncharacterized protein</fullName>
    </submittedName>
</protein>
<dbReference type="KEGG" id="tau:Tola_0756"/>
<dbReference type="HOGENOM" id="CLU_156350_0_0_6"/>
<proteinExistence type="predicted"/>
<reference evidence="2" key="1">
    <citation type="submission" date="2009-05" db="EMBL/GenBank/DDBJ databases">
        <title>Complete sequence of Tolumonas auensis DSM 9187.</title>
        <authorList>
            <consortium name="US DOE Joint Genome Institute"/>
            <person name="Lucas S."/>
            <person name="Copeland A."/>
            <person name="Lapidus A."/>
            <person name="Glavina del Rio T."/>
            <person name="Tice H."/>
            <person name="Bruce D."/>
            <person name="Goodwin L."/>
            <person name="Pitluck S."/>
            <person name="Chertkov O."/>
            <person name="Brettin T."/>
            <person name="Detter J.C."/>
            <person name="Han C."/>
            <person name="Larimer F."/>
            <person name="Land M."/>
            <person name="Hauser L."/>
            <person name="Kyrpides N."/>
            <person name="Mikhailova N."/>
            <person name="Spring S."/>
            <person name="Beller H."/>
        </authorList>
    </citation>
    <scope>NUCLEOTIDE SEQUENCE [LARGE SCALE GENOMIC DNA]</scope>
    <source>
        <strain evidence="2">DSM 9187 / TA4</strain>
    </source>
</reference>
<evidence type="ECO:0000313" key="2">
    <source>
        <dbReference type="Proteomes" id="UP000009073"/>
    </source>
</evidence>